<comment type="subcellular location">
    <subcellularLocation>
        <location evidence="1">Cell inner membrane</location>
        <topology evidence="1">Multi-pass membrane protein</topology>
    </subcellularLocation>
    <subcellularLocation>
        <location evidence="12">Membrane</location>
        <topology evidence="12">Multi-pass membrane protein</topology>
    </subcellularLocation>
</comment>
<evidence type="ECO:0000256" key="10">
    <source>
        <dbReference type="ARBA" id="ARBA00023136"/>
    </source>
</evidence>
<dbReference type="RefSeq" id="WP_222990544.1">
    <property type="nucleotide sequence ID" value="NZ_JAINVV010000006.1"/>
</dbReference>
<feature type="transmembrane region" description="Helical" evidence="13">
    <location>
        <begin position="60"/>
        <end position="88"/>
    </location>
</feature>
<keyword evidence="9 13" id="KW-1133">Transmembrane helix</keyword>
<evidence type="ECO:0000256" key="4">
    <source>
        <dbReference type="ARBA" id="ARBA00022448"/>
    </source>
</evidence>
<feature type="domain" description="MotA/TolQ/ExbB proton channel" evidence="14">
    <location>
        <begin position="154"/>
        <end position="243"/>
    </location>
</feature>
<feature type="transmembrane region" description="Helical" evidence="13">
    <location>
        <begin position="172"/>
        <end position="197"/>
    </location>
</feature>
<evidence type="ECO:0000256" key="9">
    <source>
        <dbReference type="ARBA" id="ARBA00022989"/>
    </source>
</evidence>
<evidence type="ECO:0000313" key="15">
    <source>
        <dbReference type="EMBL" id="MBY8823437.1"/>
    </source>
</evidence>
<keyword evidence="6" id="KW-0997">Cell inner membrane</keyword>
<gene>
    <name evidence="15" type="primary">exbB</name>
    <name evidence="15" type="ORF">K7G82_14125</name>
</gene>
<feature type="transmembrane region" description="Helical" evidence="13">
    <location>
        <begin position="217"/>
        <end position="238"/>
    </location>
</feature>
<dbReference type="InterPro" id="IPR014164">
    <property type="entry name" value="TonB_ExbB_1"/>
</dbReference>
<evidence type="ECO:0000256" key="1">
    <source>
        <dbReference type="ARBA" id="ARBA00004429"/>
    </source>
</evidence>
<comment type="subunit">
    <text evidence="2">The accessory proteins ExbB and ExbD seem to form a complex with TonB.</text>
</comment>
<keyword evidence="10 13" id="KW-0472">Membrane</keyword>
<name>A0ABS7PQ29_9SPHN</name>
<keyword evidence="8 12" id="KW-0653">Protein transport</keyword>
<comment type="similarity">
    <text evidence="12">Belongs to the exbB/tolQ family.</text>
</comment>
<evidence type="ECO:0000313" key="16">
    <source>
        <dbReference type="Proteomes" id="UP000706039"/>
    </source>
</evidence>
<evidence type="ECO:0000256" key="6">
    <source>
        <dbReference type="ARBA" id="ARBA00022519"/>
    </source>
</evidence>
<dbReference type="NCBIfam" id="TIGR02797">
    <property type="entry name" value="exbB"/>
    <property type="match status" value="1"/>
</dbReference>
<sequence>MNGKFGFNPQRRRAGARVLGGLVLAGVMCVPVAAFAQGAVPVSVPLVVPKNLTYWQMFAHATLVVKLVMMILLFASVATWTIWISKLVELKNANRRLRADLAMLGTVDALGKVGELQHGAPAGMLQLVRTEFSRTGEIATVEAGEGVKERLAARFVTVEAGAIERMLRGASVLATVGAITPFVGLFGTVWGIMNSFIGISQSNTTNLAVVAPGIAEALLATAMGLVAAIPAVIMYNHVARSVAGYRRNLADASTQVACLVSHEVDVKLGARGSVRAAAA</sequence>
<keyword evidence="16" id="KW-1185">Reference proteome</keyword>
<evidence type="ECO:0000256" key="12">
    <source>
        <dbReference type="RuleBase" id="RU004057"/>
    </source>
</evidence>
<reference evidence="15 16" key="1">
    <citation type="submission" date="2021-08" db="EMBL/GenBank/DDBJ databases">
        <authorList>
            <person name="Tuo L."/>
        </authorList>
    </citation>
    <scope>NUCLEOTIDE SEQUENCE [LARGE SCALE GENOMIC DNA]</scope>
    <source>
        <strain evidence="15 16">JCM 31229</strain>
    </source>
</reference>
<evidence type="ECO:0000256" key="3">
    <source>
        <dbReference type="ARBA" id="ARBA00022093"/>
    </source>
</evidence>
<evidence type="ECO:0000259" key="14">
    <source>
        <dbReference type="Pfam" id="PF01618"/>
    </source>
</evidence>
<proteinExistence type="inferred from homology"/>
<accession>A0ABS7PQ29</accession>
<evidence type="ECO:0000256" key="7">
    <source>
        <dbReference type="ARBA" id="ARBA00022692"/>
    </source>
</evidence>
<keyword evidence="7 13" id="KW-0812">Transmembrane</keyword>
<evidence type="ECO:0000256" key="2">
    <source>
        <dbReference type="ARBA" id="ARBA00011471"/>
    </source>
</evidence>
<dbReference type="InterPro" id="IPR050790">
    <property type="entry name" value="ExbB/TolQ_transport"/>
</dbReference>
<dbReference type="EMBL" id="JAINVV010000006">
    <property type="protein sequence ID" value="MBY8823437.1"/>
    <property type="molecule type" value="Genomic_DNA"/>
</dbReference>
<evidence type="ECO:0000256" key="8">
    <source>
        <dbReference type="ARBA" id="ARBA00022927"/>
    </source>
</evidence>
<keyword evidence="4 12" id="KW-0813">Transport</keyword>
<organism evidence="15 16">
    <name type="scientific">Sphingomonas colocasiae</name>
    <dbReference type="NCBI Taxonomy" id="1848973"/>
    <lineage>
        <taxon>Bacteria</taxon>
        <taxon>Pseudomonadati</taxon>
        <taxon>Pseudomonadota</taxon>
        <taxon>Alphaproteobacteria</taxon>
        <taxon>Sphingomonadales</taxon>
        <taxon>Sphingomonadaceae</taxon>
        <taxon>Sphingomonas</taxon>
    </lineage>
</organism>
<dbReference type="Proteomes" id="UP000706039">
    <property type="component" value="Unassembled WGS sequence"/>
</dbReference>
<dbReference type="InterPro" id="IPR002898">
    <property type="entry name" value="MotA_ExbB_proton_chnl"/>
</dbReference>
<evidence type="ECO:0000256" key="11">
    <source>
        <dbReference type="ARBA" id="ARBA00024816"/>
    </source>
</evidence>
<comment type="function">
    <text evidence="11">Involved in the TonB-dependent energy-dependent transport of various receptor-bound substrates. Protects ExbD from proteolytic degradation and functionally stabilizes TonB.</text>
</comment>
<dbReference type="Pfam" id="PF01618">
    <property type="entry name" value="MotA_ExbB"/>
    <property type="match status" value="1"/>
</dbReference>
<evidence type="ECO:0000256" key="13">
    <source>
        <dbReference type="SAM" id="Phobius"/>
    </source>
</evidence>
<dbReference type="PANTHER" id="PTHR30625:SF16">
    <property type="entry name" value="BIOPOLYMER TRANSPORT PROTEIN EXBB"/>
    <property type="match status" value="1"/>
</dbReference>
<comment type="caution">
    <text evidence="15">The sequence shown here is derived from an EMBL/GenBank/DDBJ whole genome shotgun (WGS) entry which is preliminary data.</text>
</comment>
<keyword evidence="5" id="KW-1003">Cell membrane</keyword>
<protein>
    <recommendedName>
        <fullName evidence="3">Biopolymer transport protein ExbB</fullName>
    </recommendedName>
</protein>
<dbReference type="PANTHER" id="PTHR30625">
    <property type="entry name" value="PROTEIN TOLQ"/>
    <property type="match status" value="1"/>
</dbReference>
<evidence type="ECO:0000256" key="5">
    <source>
        <dbReference type="ARBA" id="ARBA00022475"/>
    </source>
</evidence>